<organism evidence="2 3">
    <name type="scientific">Prorocentrum cordatum</name>
    <dbReference type="NCBI Taxonomy" id="2364126"/>
    <lineage>
        <taxon>Eukaryota</taxon>
        <taxon>Sar</taxon>
        <taxon>Alveolata</taxon>
        <taxon>Dinophyceae</taxon>
        <taxon>Prorocentrales</taxon>
        <taxon>Prorocentraceae</taxon>
        <taxon>Prorocentrum</taxon>
    </lineage>
</organism>
<sequence>MESPTLADDLRDIVERYNIPPPAQALLSQKNVLSAVAIARTFEDDDDQFAEFLLDGSTMNTRRLRLALKMVFYDAVQLTRDSGQAACPAGGSPEPSEASEPEEAPEPSEDEGEEEEGSSDDDAEPQEAAAAAAAAPAPEPGGPGWRF</sequence>
<accession>A0ABN9VF23</accession>
<evidence type="ECO:0000313" key="2">
    <source>
        <dbReference type="EMBL" id="CAK0871731.1"/>
    </source>
</evidence>
<keyword evidence="3" id="KW-1185">Reference proteome</keyword>
<dbReference type="Proteomes" id="UP001189429">
    <property type="component" value="Unassembled WGS sequence"/>
</dbReference>
<name>A0ABN9VF23_9DINO</name>
<dbReference type="EMBL" id="CAUYUJ010017100">
    <property type="protein sequence ID" value="CAK0871731.1"/>
    <property type="molecule type" value="Genomic_DNA"/>
</dbReference>
<feature type="region of interest" description="Disordered" evidence="1">
    <location>
        <begin position="83"/>
        <end position="147"/>
    </location>
</feature>
<reference evidence="2" key="1">
    <citation type="submission" date="2023-10" db="EMBL/GenBank/DDBJ databases">
        <authorList>
            <person name="Chen Y."/>
            <person name="Shah S."/>
            <person name="Dougan E. K."/>
            <person name="Thang M."/>
            <person name="Chan C."/>
        </authorList>
    </citation>
    <scope>NUCLEOTIDE SEQUENCE [LARGE SCALE GENOMIC DNA]</scope>
</reference>
<proteinExistence type="predicted"/>
<feature type="compositionally biased region" description="Acidic residues" evidence="1">
    <location>
        <begin position="97"/>
        <end position="125"/>
    </location>
</feature>
<evidence type="ECO:0000256" key="1">
    <source>
        <dbReference type="SAM" id="MobiDB-lite"/>
    </source>
</evidence>
<evidence type="ECO:0000313" key="3">
    <source>
        <dbReference type="Proteomes" id="UP001189429"/>
    </source>
</evidence>
<feature type="compositionally biased region" description="Low complexity" evidence="1">
    <location>
        <begin position="126"/>
        <end position="136"/>
    </location>
</feature>
<gene>
    <name evidence="2" type="ORF">PCOR1329_LOCUS57456</name>
</gene>
<protein>
    <submittedName>
        <fullName evidence="2">Uncharacterized protein</fullName>
    </submittedName>
</protein>
<comment type="caution">
    <text evidence="2">The sequence shown here is derived from an EMBL/GenBank/DDBJ whole genome shotgun (WGS) entry which is preliminary data.</text>
</comment>